<dbReference type="PANTHER" id="PTHR21301">
    <property type="entry name" value="REVERSE TRANSCRIPTASE"/>
    <property type="match status" value="1"/>
</dbReference>
<evidence type="ECO:0008006" key="3">
    <source>
        <dbReference type="Google" id="ProtNLM"/>
    </source>
</evidence>
<dbReference type="Proteomes" id="UP001159405">
    <property type="component" value="Unassembled WGS sequence"/>
</dbReference>
<evidence type="ECO:0000313" key="2">
    <source>
        <dbReference type="Proteomes" id="UP001159405"/>
    </source>
</evidence>
<evidence type="ECO:0000313" key="1">
    <source>
        <dbReference type="EMBL" id="CAH3125352.1"/>
    </source>
</evidence>
<dbReference type="EMBL" id="CALNXK010000041">
    <property type="protein sequence ID" value="CAH3125352.1"/>
    <property type="molecule type" value="Genomic_DNA"/>
</dbReference>
<organism evidence="1 2">
    <name type="scientific">Porites lobata</name>
    <dbReference type="NCBI Taxonomy" id="104759"/>
    <lineage>
        <taxon>Eukaryota</taxon>
        <taxon>Metazoa</taxon>
        <taxon>Cnidaria</taxon>
        <taxon>Anthozoa</taxon>
        <taxon>Hexacorallia</taxon>
        <taxon>Scleractinia</taxon>
        <taxon>Fungiina</taxon>
        <taxon>Poritidae</taxon>
        <taxon>Porites</taxon>
    </lineage>
</organism>
<gene>
    <name evidence="1" type="ORF">PLOB_00031823</name>
</gene>
<protein>
    <recommendedName>
        <fullName evidence="3">Reverse transcriptase domain-containing protein</fullName>
    </recommendedName>
</protein>
<name>A0ABN8P1D8_9CNID</name>
<keyword evidence="2" id="KW-1185">Reference proteome</keyword>
<reference evidence="1 2" key="1">
    <citation type="submission" date="2022-05" db="EMBL/GenBank/DDBJ databases">
        <authorList>
            <consortium name="Genoscope - CEA"/>
            <person name="William W."/>
        </authorList>
    </citation>
    <scope>NUCLEOTIDE SEQUENCE [LARGE SCALE GENOMIC DNA]</scope>
</reference>
<accession>A0ABN8P1D8</accession>
<sequence>MANILMCHFEEKWVLNSNVRPSVLFRYVDDTFTLFDFCLKKEKKILHYLNTCHVNIKFTIELEENNAIPFLDILITRSTDHTFS</sequence>
<feature type="non-terminal residue" evidence="1">
    <location>
        <position position="84"/>
    </location>
</feature>
<comment type="caution">
    <text evidence="1">The sequence shown here is derived from an EMBL/GenBank/DDBJ whole genome shotgun (WGS) entry which is preliminary data.</text>
</comment>
<dbReference type="PANTHER" id="PTHR21301:SF10">
    <property type="entry name" value="REVERSE TRANSCRIPTASE DOMAIN-CONTAINING PROTEIN"/>
    <property type="match status" value="1"/>
</dbReference>
<proteinExistence type="predicted"/>